<keyword evidence="7 9" id="KW-1133">Transmembrane helix</keyword>
<dbReference type="InterPro" id="IPR000412">
    <property type="entry name" value="ABC_2_transport"/>
</dbReference>
<dbReference type="Proteomes" id="UP001596142">
    <property type="component" value="Unassembled WGS sequence"/>
</dbReference>
<evidence type="ECO:0000256" key="5">
    <source>
        <dbReference type="ARBA" id="ARBA00022519"/>
    </source>
</evidence>
<dbReference type="Pfam" id="PF01061">
    <property type="entry name" value="ABC2_membrane"/>
    <property type="match status" value="1"/>
</dbReference>
<dbReference type="PIRSF" id="PIRSF006648">
    <property type="entry name" value="DrrB"/>
    <property type="match status" value="1"/>
</dbReference>
<comment type="caution">
    <text evidence="11">The sequence shown here is derived from an EMBL/GenBank/DDBJ whole genome shotgun (WGS) entry which is preliminary data.</text>
</comment>
<keyword evidence="6 9" id="KW-0812">Transmembrane</keyword>
<evidence type="ECO:0000256" key="8">
    <source>
        <dbReference type="ARBA" id="ARBA00023136"/>
    </source>
</evidence>
<keyword evidence="4 9" id="KW-1003">Cell membrane</keyword>
<evidence type="ECO:0000256" key="7">
    <source>
        <dbReference type="ARBA" id="ARBA00022989"/>
    </source>
</evidence>
<comment type="subcellular location">
    <subcellularLocation>
        <location evidence="1">Cell inner membrane</location>
        <topology evidence="1">Multi-pass membrane protein</topology>
    </subcellularLocation>
    <subcellularLocation>
        <location evidence="9">Cell membrane</location>
        <topology evidence="9">Multi-pass membrane protein</topology>
    </subcellularLocation>
</comment>
<dbReference type="InterPro" id="IPR047817">
    <property type="entry name" value="ABC2_TM_bact-type"/>
</dbReference>
<evidence type="ECO:0000256" key="9">
    <source>
        <dbReference type="RuleBase" id="RU361157"/>
    </source>
</evidence>
<evidence type="ECO:0000256" key="3">
    <source>
        <dbReference type="ARBA" id="ARBA00022448"/>
    </source>
</evidence>
<feature type="transmembrane region" description="Helical" evidence="9">
    <location>
        <begin position="66"/>
        <end position="85"/>
    </location>
</feature>
<proteinExistence type="inferred from homology"/>
<organism evidence="11 12">
    <name type="scientific">Thalassorhabdus alkalitolerans</name>
    <dbReference type="NCBI Taxonomy" id="2282697"/>
    <lineage>
        <taxon>Bacteria</taxon>
        <taxon>Bacillati</taxon>
        <taxon>Bacillota</taxon>
        <taxon>Bacilli</taxon>
        <taxon>Bacillales</taxon>
        <taxon>Bacillaceae</taxon>
        <taxon>Thalassorhabdus</taxon>
    </lineage>
</organism>
<keyword evidence="3 9" id="KW-0813">Transport</keyword>
<name>A0ABW0YJ54_9BACI</name>
<dbReference type="PANTHER" id="PTHR30413">
    <property type="entry name" value="INNER MEMBRANE TRANSPORT PERMEASE"/>
    <property type="match status" value="1"/>
</dbReference>
<feature type="transmembrane region" description="Helical" evidence="9">
    <location>
        <begin position="34"/>
        <end position="54"/>
    </location>
</feature>
<feature type="transmembrane region" description="Helical" evidence="9">
    <location>
        <begin position="106"/>
        <end position="136"/>
    </location>
</feature>
<evidence type="ECO:0000256" key="4">
    <source>
        <dbReference type="ARBA" id="ARBA00022475"/>
    </source>
</evidence>
<evidence type="ECO:0000313" key="12">
    <source>
        <dbReference type="Proteomes" id="UP001596142"/>
    </source>
</evidence>
<reference evidence="12" key="1">
    <citation type="journal article" date="2019" name="Int. J. Syst. Evol. Microbiol.">
        <title>The Global Catalogue of Microorganisms (GCM) 10K type strain sequencing project: providing services to taxonomists for standard genome sequencing and annotation.</title>
        <authorList>
            <consortium name="The Broad Institute Genomics Platform"/>
            <consortium name="The Broad Institute Genome Sequencing Center for Infectious Disease"/>
            <person name="Wu L."/>
            <person name="Ma J."/>
        </authorList>
    </citation>
    <scope>NUCLEOTIDE SEQUENCE [LARGE SCALE GENOMIC DNA]</scope>
    <source>
        <strain evidence="12">CECT 7184</strain>
    </source>
</reference>
<dbReference type="InterPro" id="IPR013525">
    <property type="entry name" value="ABC2_TM"/>
</dbReference>
<dbReference type="PANTHER" id="PTHR30413:SF8">
    <property type="entry name" value="TRANSPORT PERMEASE PROTEIN"/>
    <property type="match status" value="1"/>
</dbReference>
<sequence>MFILKKYFRDIKESKDLIWYLTISDFKSQSARTYIGFIWWILDPILYMMIFYFLVQVILQRGGEDYAVFLFVGLIPLKWTMACLVDSTTAISSKVRILQQIYVPKIVFITVRLCTNTLKFLVSSVMMFLFLLVYGVDVTTLAFYYFLIAFIQMLLLLGFMMILAHVGVFFRDIKNMMQYITRTLFYLSPVLYTLDRVPENVMPFLYVNPLTTFIVSYRNVFLYEELPMFSFMLMWLGVAIVLIYIGGKILHRFENQYAKVI</sequence>
<comment type="caution">
    <text evidence="9">Lacks conserved residue(s) required for the propagation of feature annotation.</text>
</comment>
<dbReference type="PRINTS" id="PR00164">
    <property type="entry name" value="ABC2TRNSPORT"/>
</dbReference>
<evidence type="ECO:0000259" key="10">
    <source>
        <dbReference type="PROSITE" id="PS51012"/>
    </source>
</evidence>
<dbReference type="RefSeq" id="WP_100400361.1">
    <property type="nucleotide sequence ID" value="NZ_JBHSOZ010000002.1"/>
</dbReference>
<evidence type="ECO:0000313" key="11">
    <source>
        <dbReference type="EMBL" id="MFC5711477.1"/>
    </source>
</evidence>
<feature type="transmembrane region" description="Helical" evidence="9">
    <location>
        <begin position="226"/>
        <end position="245"/>
    </location>
</feature>
<dbReference type="PROSITE" id="PS51012">
    <property type="entry name" value="ABC_TM2"/>
    <property type="match status" value="1"/>
</dbReference>
<keyword evidence="5" id="KW-0997">Cell inner membrane</keyword>
<comment type="similarity">
    <text evidence="2 9">Belongs to the ABC-2 integral membrane protein family.</text>
</comment>
<protein>
    <recommendedName>
        <fullName evidence="9">Transport permease protein</fullName>
    </recommendedName>
</protein>
<evidence type="ECO:0000256" key="6">
    <source>
        <dbReference type="ARBA" id="ARBA00022692"/>
    </source>
</evidence>
<keyword evidence="12" id="KW-1185">Reference proteome</keyword>
<accession>A0ABW0YJ54</accession>
<evidence type="ECO:0000256" key="1">
    <source>
        <dbReference type="ARBA" id="ARBA00004429"/>
    </source>
</evidence>
<feature type="domain" description="ABC transmembrane type-2" evidence="10">
    <location>
        <begin position="35"/>
        <end position="253"/>
    </location>
</feature>
<gene>
    <name evidence="11" type="ORF">ACFPU1_01640</name>
</gene>
<feature type="transmembrane region" description="Helical" evidence="9">
    <location>
        <begin position="142"/>
        <end position="164"/>
    </location>
</feature>
<dbReference type="EMBL" id="JBHSOZ010000002">
    <property type="protein sequence ID" value="MFC5711477.1"/>
    <property type="molecule type" value="Genomic_DNA"/>
</dbReference>
<evidence type="ECO:0000256" key="2">
    <source>
        <dbReference type="ARBA" id="ARBA00007783"/>
    </source>
</evidence>
<keyword evidence="8 9" id="KW-0472">Membrane</keyword>